<proteinExistence type="predicted"/>
<evidence type="ECO:0000313" key="3">
    <source>
        <dbReference type="Proteomes" id="UP001281410"/>
    </source>
</evidence>
<gene>
    <name evidence="2" type="ORF">Dsin_018815</name>
</gene>
<name>A0AAE0A6V9_9ROSI</name>
<keyword evidence="3" id="KW-1185">Reference proteome</keyword>
<dbReference type="EMBL" id="JANJYJ010000006">
    <property type="protein sequence ID" value="KAK3204769.1"/>
    <property type="molecule type" value="Genomic_DNA"/>
</dbReference>
<comment type="caution">
    <text evidence="2">The sequence shown here is derived from an EMBL/GenBank/DDBJ whole genome shotgun (WGS) entry which is preliminary data.</text>
</comment>
<keyword evidence="1" id="KW-1133">Transmembrane helix</keyword>
<keyword evidence="1" id="KW-0812">Transmembrane</keyword>
<accession>A0AAE0A6V9</accession>
<protein>
    <submittedName>
        <fullName evidence="2">Uncharacterized protein</fullName>
    </submittedName>
</protein>
<feature type="transmembrane region" description="Helical" evidence="1">
    <location>
        <begin position="12"/>
        <end position="36"/>
    </location>
</feature>
<dbReference type="Proteomes" id="UP001281410">
    <property type="component" value="Unassembled WGS sequence"/>
</dbReference>
<sequence>MDCPIQLSEHPISTSLVTVLAPPFGLTIGIWMVLFFRNGAPVLSMTQASPFMQRPMKIFRFGAGSNPAVLKRTQTRPEDP</sequence>
<evidence type="ECO:0000313" key="2">
    <source>
        <dbReference type="EMBL" id="KAK3204769.1"/>
    </source>
</evidence>
<reference evidence="2" key="1">
    <citation type="journal article" date="2023" name="Plant J.">
        <title>Genome sequences and population genomics provide insights into the demographic history, inbreeding, and mutation load of two 'living fossil' tree species of Dipteronia.</title>
        <authorList>
            <person name="Feng Y."/>
            <person name="Comes H.P."/>
            <person name="Chen J."/>
            <person name="Zhu S."/>
            <person name="Lu R."/>
            <person name="Zhang X."/>
            <person name="Li P."/>
            <person name="Qiu J."/>
            <person name="Olsen K.M."/>
            <person name="Qiu Y."/>
        </authorList>
    </citation>
    <scope>NUCLEOTIDE SEQUENCE</scope>
    <source>
        <strain evidence="2">NBL</strain>
    </source>
</reference>
<evidence type="ECO:0000256" key="1">
    <source>
        <dbReference type="SAM" id="Phobius"/>
    </source>
</evidence>
<keyword evidence="1" id="KW-0472">Membrane</keyword>
<organism evidence="2 3">
    <name type="scientific">Dipteronia sinensis</name>
    <dbReference type="NCBI Taxonomy" id="43782"/>
    <lineage>
        <taxon>Eukaryota</taxon>
        <taxon>Viridiplantae</taxon>
        <taxon>Streptophyta</taxon>
        <taxon>Embryophyta</taxon>
        <taxon>Tracheophyta</taxon>
        <taxon>Spermatophyta</taxon>
        <taxon>Magnoliopsida</taxon>
        <taxon>eudicotyledons</taxon>
        <taxon>Gunneridae</taxon>
        <taxon>Pentapetalae</taxon>
        <taxon>rosids</taxon>
        <taxon>malvids</taxon>
        <taxon>Sapindales</taxon>
        <taxon>Sapindaceae</taxon>
        <taxon>Hippocastanoideae</taxon>
        <taxon>Acereae</taxon>
        <taxon>Dipteronia</taxon>
    </lineage>
</organism>
<dbReference type="AlphaFoldDB" id="A0AAE0A6V9"/>